<feature type="binding site" evidence="4">
    <location>
        <position position="382"/>
    </location>
    <ligand>
        <name>S-adenosyl-L-methionine</name>
        <dbReference type="ChEBI" id="CHEBI:59789"/>
    </ligand>
</feature>
<dbReference type="PROSITE" id="PS01230">
    <property type="entry name" value="TRMA_1"/>
    <property type="match status" value="1"/>
</dbReference>
<dbReference type="PROSITE" id="PS50926">
    <property type="entry name" value="TRAM"/>
    <property type="match status" value="1"/>
</dbReference>
<keyword evidence="3 4" id="KW-0949">S-adenosyl-L-methionine</keyword>
<dbReference type="OrthoDB" id="9804590at2"/>
<evidence type="ECO:0000256" key="4">
    <source>
        <dbReference type="PROSITE-ProRule" id="PRU01024"/>
    </source>
</evidence>
<keyword evidence="8" id="KW-1185">Reference proteome</keyword>
<dbReference type="Gene3D" id="3.40.50.150">
    <property type="entry name" value="Vaccinia Virus protein VP39"/>
    <property type="match status" value="1"/>
</dbReference>
<dbReference type="PANTHER" id="PTHR11061:SF30">
    <property type="entry name" value="TRNA (URACIL(54)-C(5))-METHYLTRANSFERASE"/>
    <property type="match status" value="1"/>
</dbReference>
<dbReference type="HOGENOM" id="CLU_014689_8_1_0"/>
<dbReference type="InterPro" id="IPR012340">
    <property type="entry name" value="NA-bd_OB-fold"/>
</dbReference>
<feature type="active site" evidence="5">
    <location>
        <position position="409"/>
    </location>
</feature>
<dbReference type="CDD" id="cd02440">
    <property type="entry name" value="AdoMet_MTases"/>
    <property type="match status" value="1"/>
</dbReference>
<reference evidence="8" key="1">
    <citation type="submission" date="2014-11" db="EMBL/GenBank/DDBJ databases">
        <authorList>
            <person name="Wibberg D."/>
        </authorList>
    </citation>
    <scope>NUCLEOTIDE SEQUENCE [LARGE SCALE GENOMIC DNA]</scope>
    <source>
        <strain evidence="8">L3</strain>
    </source>
</reference>
<sequence>MQNNDLKGQEEVNLVVEKLVYGGYGMARYEGKIYLIENSYPGDFLKVIPSKITKNLVFAKPVEIITASNYRIPSSCKHYPACGGCQWLDCKYEYQLEAKTNIVKEQLSRIGKIDDSFVKNTIKSDIIWEYRNRMEYTFENNQVLKLGLKEKRSNNVLNIFSCPISPKEFDNIKNGIRSLAEKLGLSVYNKKNRTGILKHLVLRKAFYTNQLMAIIVTHTEYLPAENEIKEYFQKHYHINSLIHVMNSSDKIILRGPYRTLLGEGVIEEEFDGFKFQIPPTSFFQNNYNVTKKILRYILDYFKNNSNRSDTLLDLYSGVGLFSVYYAPLFKFVESVESSKVSVKASFSNANINSIKNIKFTQGLVKDFLVKNKTKKFDFVIVDPPRNGLYKKEIDLISNITNKAVIYVSCDPSTLARDLSIFLKKDFNLMSVQPFDMFPNTYHIENVVILEKKY</sequence>
<keyword evidence="1 4" id="KW-0489">Methyltransferase</keyword>
<dbReference type="SUPFAM" id="SSF50249">
    <property type="entry name" value="Nucleic acid-binding proteins"/>
    <property type="match status" value="1"/>
</dbReference>
<organism evidence="7 8">
    <name type="scientific">Defluviitoga tunisiensis</name>
    <dbReference type="NCBI Taxonomy" id="1006576"/>
    <lineage>
        <taxon>Bacteria</taxon>
        <taxon>Thermotogati</taxon>
        <taxon>Thermotogota</taxon>
        <taxon>Thermotogae</taxon>
        <taxon>Petrotogales</taxon>
        <taxon>Petrotogaceae</taxon>
        <taxon>Defluviitoga</taxon>
    </lineage>
</organism>
<comment type="similarity">
    <text evidence="4">Belongs to the class I-like SAM-binding methyltransferase superfamily. RNA M5U methyltransferase family.</text>
</comment>
<dbReference type="NCBIfam" id="TIGR00479">
    <property type="entry name" value="rumA"/>
    <property type="match status" value="1"/>
</dbReference>
<feature type="binding site" evidence="4">
    <location>
        <position position="315"/>
    </location>
    <ligand>
        <name>S-adenosyl-L-methionine</name>
        <dbReference type="ChEBI" id="CHEBI:59789"/>
    </ligand>
</feature>
<dbReference type="Gene3D" id="2.40.50.1070">
    <property type="match status" value="1"/>
</dbReference>
<dbReference type="PANTHER" id="PTHR11061">
    <property type="entry name" value="RNA M5U METHYLTRANSFERASE"/>
    <property type="match status" value="1"/>
</dbReference>
<dbReference type="Pfam" id="PF05958">
    <property type="entry name" value="tRNA_U5-meth_tr"/>
    <property type="match status" value="1"/>
</dbReference>
<evidence type="ECO:0000313" key="7">
    <source>
        <dbReference type="EMBL" id="CEP78569.1"/>
    </source>
</evidence>
<evidence type="ECO:0000256" key="1">
    <source>
        <dbReference type="ARBA" id="ARBA00022603"/>
    </source>
</evidence>
<feature type="binding site" evidence="4">
    <location>
        <position position="336"/>
    </location>
    <ligand>
        <name>S-adenosyl-L-methionine</name>
        <dbReference type="ChEBI" id="CHEBI:59789"/>
    </ligand>
</feature>
<dbReference type="EMBL" id="LN824141">
    <property type="protein sequence ID" value="CEP78569.1"/>
    <property type="molecule type" value="Genomic_DNA"/>
</dbReference>
<evidence type="ECO:0000256" key="2">
    <source>
        <dbReference type="ARBA" id="ARBA00022679"/>
    </source>
</evidence>
<keyword evidence="2 4" id="KW-0808">Transferase</keyword>
<protein>
    <submittedName>
        <fullName evidence="7">23S rRNA (Uracil-5-)-methyltransferase</fullName>
        <ecNumber evidence="7">2.1.1.189</ecNumber>
    </submittedName>
</protein>
<evidence type="ECO:0000313" key="8">
    <source>
        <dbReference type="Proteomes" id="UP000032809"/>
    </source>
</evidence>
<gene>
    <name evidence="7" type="primary">rumA</name>
    <name evidence="7" type="ORF">DTL3_1272</name>
</gene>
<evidence type="ECO:0000256" key="5">
    <source>
        <dbReference type="PROSITE-ProRule" id="PRU10015"/>
    </source>
</evidence>
<dbReference type="SUPFAM" id="SSF53335">
    <property type="entry name" value="S-adenosyl-L-methionine-dependent methyltransferases"/>
    <property type="match status" value="1"/>
</dbReference>
<dbReference type="InterPro" id="IPR029063">
    <property type="entry name" value="SAM-dependent_MTases_sf"/>
</dbReference>
<dbReference type="PROSITE" id="PS51687">
    <property type="entry name" value="SAM_MT_RNA_M5U"/>
    <property type="match status" value="1"/>
</dbReference>
<dbReference type="Proteomes" id="UP000032809">
    <property type="component" value="Chromosome I"/>
</dbReference>
<dbReference type="GO" id="GO:0070041">
    <property type="term" value="F:rRNA (uridine-C5-)-methyltransferase activity"/>
    <property type="evidence" value="ECO:0007669"/>
    <property type="project" value="TreeGrafter"/>
</dbReference>
<dbReference type="AlphaFoldDB" id="A0A0C7P3V8"/>
<dbReference type="InterPro" id="IPR030390">
    <property type="entry name" value="MeTrfase_TrmA_AS"/>
</dbReference>
<name>A0A0C7P3V8_DEFTU</name>
<accession>A0A0C7P3V8</accession>
<dbReference type="InterPro" id="IPR002792">
    <property type="entry name" value="TRAM_dom"/>
</dbReference>
<evidence type="ECO:0000259" key="6">
    <source>
        <dbReference type="PROSITE" id="PS50926"/>
    </source>
</evidence>
<feature type="active site" description="Nucleophile" evidence="4">
    <location>
        <position position="409"/>
    </location>
</feature>
<evidence type="ECO:0000256" key="3">
    <source>
        <dbReference type="ARBA" id="ARBA00022691"/>
    </source>
</evidence>
<dbReference type="InterPro" id="IPR010280">
    <property type="entry name" value="U5_MeTrfase_fam"/>
</dbReference>
<dbReference type="RefSeq" id="WP_045087990.1">
    <property type="nucleotide sequence ID" value="NZ_LN824141.1"/>
</dbReference>
<dbReference type="KEGG" id="dtn:DTL3_1272"/>
<dbReference type="GO" id="GO:0070475">
    <property type="term" value="P:rRNA base methylation"/>
    <property type="evidence" value="ECO:0007669"/>
    <property type="project" value="TreeGrafter"/>
</dbReference>
<dbReference type="STRING" id="1006576.DTL3_1272"/>
<feature type="binding site" evidence="4">
    <location>
        <position position="284"/>
    </location>
    <ligand>
        <name>S-adenosyl-L-methionine</name>
        <dbReference type="ChEBI" id="CHEBI:59789"/>
    </ligand>
</feature>
<feature type="domain" description="TRAM" evidence="6">
    <location>
        <begin position="4"/>
        <end position="63"/>
    </location>
</feature>
<dbReference type="EC" id="2.1.1.189" evidence="7"/>
<dbReference type="Gene3D" id="2.40.50.140">
    <property type="entry name" value="Nucleic acid-binding proteins"/>
    <property type="match status" value="1"/>
</dbReference>
<proteinExistence type="inferred from homology"/>